<name>A0ABY7MPN6_9BRAD</name>
<dbReference type="Proteomes" id="UP001179614">
    <property type="component" value="Chromosome"/>
</dbReference>
<evidence type="ECO:0000313" key="2">
    <source>
        <dbReference type="EMBL" id="WBL80347.1"/>
    </source>
</evidence>
<organism evidence="2 3">
    <name type="scientific">Bradyrhizobium xenonodulans</name>
    <dbReference type="NCBI Taxonomy" id="2736875"/>
    <lineage>
        <taxon>Bacteria</taxon>
        <taxon>Pseudomonadati</taxon>
        <taxon>Pseudomonadota</taxon>
        <taxon>Alphaproteobacteria</taxon>
        <taxon>Hyphomicrobiales</taxon>
        <taxon>Nitrobacteraceae</taxon>
        <taxon>Bradyrhizobium</taxon>
    </lineage>
</organism>
<dbReference type="EMBL" id="CP089391">
    <property type="protein sequence ID" value="WBL80347.1"/>
    <property type="molecule type" value="Genomic_DNA"/>
</dbReference>
<evidence type="ECO:0000313" key="3">
    <source>
        <dbReference type="Proteomes" id="UP001179614"/>
    </source>
</evidence>
<gene>
    <name evidence="2" type="ORF">I3J27_07970</name>
</gene>
<keyword evidence="3" id="KW-1185">Reference proteome</keyword>
<protein>
    <submittedName>
        <fullName evidence="2">Uncharacterized protein</fullName>
    </submittedName>
</protein>
<sequence>MIETVKSDPELMRRAVYDLAPNQEQLVDSNPTDSRHAKRALETAIRGVEEFSRQQIGLPAASPVPQRSALPSYLLPRNGGSVPSELKAGPIHRKSEPIGGPFARLCHGPP</sequence>
<evidence type="ECO:0000256" key="1">
    <source>
        <dbReference type="SAM" id="MobiDB-lite"/>
    </source>
</evidence>
<accession>A0ABY7MPN6</accession>
<feature type="region of interest" description="Disordered" evidence="1">
    <location>
        <begin position="84"/>
        <end position="110"/>
    </location>
</feature>
<proteinExistence type="predicted"/>
<dbReference type="RefSeq" id="WP_270167463.1">
    <property type="nucleotide sequence ID" value="NZ_CP089391.1"/>
</dbReference>
<reference evidence="2" key="1">
    <citation type="submission" date="2021-12" db="EMBL/GenBank/DDBJ databases">
        <title>Bradyrhizobium xenonodulans sp. nov.</title>
        <authorList>
            <person name="Claassens R."/>
            <person name="Venter S.N."/>
            <person name="Beukes C.W."/>
            <person name="Stepkowski T."/>
            <person name="Steenkamp E.T."/>
        </authorList>
    </citation>
    <scope>NUCLEOTIDE SEQUENCE</scope>
    <source>
        <strain evidence="2">14AB</strain>
    </source>
</reference>